<dbReference type="GO" id="GO:0005737">
    <property type="term" value="C:cytoplasm"/>
    <property type="evidence" value="ECO:0007669"/>
    <property type="project" value="InterPro"/>
</dbReference>
<protein>
    <submittedName>
        <fullName evidence="8">RELB proto-oncogene, NF-kB subunit</fullName>
    </submittedName>
</protein>
<keyword evidence="4" id="KW-0804">Transcription</keyword>
<dbReference type="PROSITE" id="PS01204">
    <property type="entry name" value="REL_1"/>
    <property type="match status" value="1"/>
</dbReference>
<dbReference type="Pfam" id="PF00554">
    <property type="entry name" value="RHD_DNA_bind"/>
    <property type="match status" value="1"/>
</dbReference>
<evidence type="ECO:0000256" key="2">
    <source>
        <dbReference type="ARBA" id="ARBA00023015"/>
    </source>
</evidence>
<dbReference type="GO" id="GO:0038061">
    <property type="term" value="P:non-canonical NF-kappaB signal transduction"/>
    <property type="evidence" value="ECO:0007669"/>
    <property type="project" value="TreeGrafter"/>
</dbReference>
<dbReference type="InterPro" id="IPR037059">
    <property type="entry name" value="RHD_DNA_bind_dom_sf"/>
</dbReference>
<evidence type="ECO:0000313" key="8">
    <source>
        <dbReference type="Ensembl" id="ENSCRFP00000008754.1"/>
    </source>
</evidence>
<keyword evidence="3" id="KW-0010">Activator</keyword>
<dbReference type="PANTHER" id="PTHR24169:SF18">
    <property type="entry name" value="TRANSCRIPTION FACTOR RELB"/>
    <property type="match status" value="1"/>
</dbReference>
<name>A0A8C3QNJ6_9PASS</name>
<proteinExistence type="predicted"/>
<keyword evidence="9" id="KW-1185">Reference proteome</keyword>
<keyword evidence="2" id="KW-0805">Transcription regulation</keyword>
<dbReference type="GO" id="GO:0045087">
    <property type="term" value="P:innate immune response"/>
    <property type="evidence" value="ECO:0007669"/>
    <property type="project" value="TreeGrafter"/>
</dbReference>
<dbReference type="GO" id="GO:0000978">
    <property type="term" value="F:RNA polymerase II cis-regulatory region sequence-specific DNA binding"/>
    <property type="evidence" value="ECO:0007669"/>
    <property type="project" value="UniProtKB-ARBA"/>
</dbReference>
<dbReference type="GO" id="GO:0000981">
    <property type="term" value="F:DNA-binding transcription factor activity, RNA polymerase II-specific"/>
    <property type="evidence" value="ECO:0007669"/>
    <property type="project" value="TreeGrafter"/>
</dbReference>
<evidence type="ECO:0000256" key="1">
    <source>
        <dbReference type="ARBA" id="ARBA00004123"/>
    </source>
</evidence>
<evidence type="ECO:0000313" key="9">
    <source>
        <dbReference type="Proteomes" id="UP000694396"/>
    </source>
</evidence>
<dbReference type="GO" id="GO:0033554">
    <property type="term" value="P:cellular response to stress"/>
    <property type="evidence" value="ECO:0007669"/>
    <property type="project" value="TreeGrafter"/>
</dbReference>
<dbReference type="SUPFAM" id="SSF81296">
    <property type="entry name" value="E set domains"/>
    <property type="match status" value="1"/>
</dbReference>
<dbReference type="Gene3D" id="2.60.40.10">
    <property type="entry name" value="Immunoglobulins"/>
    <property type="match status" value="1"/>
</dbReference>
<evidence type="ECO:0000256" key="4">
    <source>
        <dbReference type="ARBA" id="ARBA00023163"/>
    </source>
</evidence>
<dbReference type="Ensembl" id="ENSCRFT00000009069.1">
    <property type="protein sequence ID" value="ENSCRFP00000008754.1"/>
    <property type="gene ID" value="ENSCRFG00000006876.1"/>
</dbReference>
<reference evidence="8" key="1">
    <citation type="submission" date="2025-08" db="UniProtKB">
        <authorList>
            <consortium name="Ensembl"/>
        </authorList>
    </citation>
    <scope>IDENTIFICATION</scope>
</reference>
<dbReference type="InterPro" id="IPR008967">
    <property type="entry name" value="p53-like_TF_DNA-bd_sf"/>
</dbReference>
<dbReference type="InterPro" id="IPR013783">
    <property type="entry name" value="Ig-like_fold"/>
</dbReference>
<dbReference type="GO" id="GO:0007249">
    <property type="term" value="P:canonical NF-kappaB signal transduction"/>
    <property type="evidence" value="ECO:0007669"/>
    <property type="project" value="TreeGrafter"/>
</dbReference>
<keyword evidence="5" id="KW-0539">Nucleus</keyword>
<dbReference type="InterPro" id="IPR011539">
    <property type="entry name" value="RHD_DNA_bind_dom"/>
</dbReference>
<dbReference type="FunFam" id="2.60.40.340:FF:000005">
    <property type="entry name" value="RELB proto-oncogene, NF-kB subunit"/>
    <property type="match status" value="1"/>
</dbReference>
<accession>A0A8C3QNJ6</accession>
<feature type="region of interest" description="Disordered" evidence="6">
    <location>
        <begin position="1"/>
        <end position="74"/>
    </location>
</feature>
<evidence type="ECO:0000256" key="6">
    <source>
        <dbReference type="SAM" id="MobiDB-lite"/>
    </source>
</evidence>
<dbReference type="InterPro" id="IPR000451">
    <property type="entry name" value="NFkB/Dor"/>
</dbReference>
<organism evidence="8 9">
    <name type="scientific">Cyanoderma ruficeps</name>
    <name type="common">rufous-capped babbler</name>
    <dbReference type="NCBI Taxonomy" id="181631"/>
    <lineage>
        <taxon>Eukaryota</taxon>
        <taxon>Metazoa</taxon>
        <taxon>Chordata</taxon>
        <taxon>Craniata</taxon>
        <taxon>Vertebrata</taxon>
        <taxon>Euteleostomi</taxon>
        <taxon>Archelosauria</taxon>
        <taxon>Archosauria</taxon>
        <taxon>Dinosauria</taxon>
        <taxon>Saurischia</taxon>
        <taxon>Theropoda</taxon>
        <taxon>Coelurosauria</taxon>
        <taxon>Aves</taxon>
        <taxon>Neognathae</taxon>
        <taxon>Neoaves</taxon>
        <taxon>Telluraves</taxon>
        <taxon>Australaves</taxon>
        <taxon>Passeriformes</taxon>
        <taxon>Sylvioidea</taxon>
        <taxon>Timaliidae</taxon>
        <taxon>Cyanoderma</taxon>
    </lineage>
</organism>
<dbReference type="PROSITE" id="PS50254">
    <property type="entry name" value="REL_2"/>
    <property type="match status" value="1"/>
</dbReference>
<evidence type="ECO:0000256" key="5">
    <source>
        <dbReference type="ARBA" id="ARBA00023242"/>
    </source>
</evidence>
<dbReference type="SUPFAM" id="SSF49417">
    <property type="entry name" value="p53-like transcription factors"/>
    <property type="match status" value="1"/>
</dbReference>
<dbReference type="Proteomes" id="UP000694396">
    <property type="component" value="Unplaced"/>
</dbReference>
<dbReference type="GO" id="GO:0006954">
    <property type="term" value="P:inflammatory response"/>
    <property type="evidence" value="ECO:0007669"/>
    <property type="project" value="TreeGrafter"/>
</dbReference>
<feature type="compositionally biased region" description="Basic and acidic residues" evidence="6">
    <location>
        <begin position="49"/>
        <end position="63"/>
    </location>
</feature>
<dbReference type="GO" id="GO:0034097">
    <property type="term" value="P:response to cytokine"/>
    <property type="evidence" value="ECO:0007669"/>
    <property type="project" value="TreeGrafter"/>
</dbReference>
<dbReference type="PRINTS" id="PR00057">
    <property type="entry name" value="NFKBTNSCPFCT"/>
</dbReference>
<dbReference type="PANTHER" id="PTHR24169">
    <property type="entry name" value="NUCLEAR FACTOR NF-KAPPA-B PROTEIN"/>
    <property type="match status" value="1"/>
</dbReference>
<sequence length="279" mass="31169">MKEDGFQPDAAPEIPKFFPKLIPRGSDPSREPPLARSLRGLSLTPGPRWAEKREKPLEKHLEKPPGNQNPGKNLGKQLEKQLEKAGKPRLVITEQPKQRGMRFRYECEGRSAGSILGENSTEAARTLPSIEAIPEVAVTACLVWKDWPHRVHPHGLVGKDCSQGLCRVLLRFSNLGIQCVKKKEIEAAIEKKLQLGIDPFKAGSLRNHQEVDLNVVRICFQASFRDRAGIPRSLSPVLSQPIFDKKSTNTSELRICRMNKESGPCTGGEELYLLCDKVQ</sequence>
<feature type="domain" description="RHD" evidence="7">
    <location>
        <begin position="85"/>
        <end position="249"/>
    </location>
</feature>
<dbReference type="InterPro" id="IPR014756">
    <property type="entry name" value="Ig_E-set"/>
</dbReference>
<reference evidence="8" key="2">
    <citation type="submission" date="2025-09" db="UniProtKB">
        <authorList>
            <consortium name="Ensembl"/>
        </authorList>
    </citation>
    <scope>IDENTIFICATION</scope>
</reference>
<evidence type="ECO:0000256" key="3">
    <source>
        <dbReference type="ARBA" id="ARBA00023159"/>
    </source>
</evidence>
<dbReference type="AlphaFoldDB" id="A0A8C3QNJ6"/>
<dbReference type="GO" id="GO:0045944">
    <property type="term" value="P:positive regulation of transcription by RNA polymerase II"/>
    <property type="evidence" value="ECO:0007669"/>
    <property type="project" value="TreeGrafter"/>
</dbReference>
<evidence type="ECO:0000259" key="7">
    <source>
        <dbReference type="PROSITE" id="PS50254"/>
    </source>
</evidence>
<dbReference type="GO" id="GO:0005634">
    <property type="term" value="C:nucleus"/>
    <property type="evidence" value="ECO:0007669"/>
    <property type="project" value="UniProtKB-SubCell"/>
</dbReference>
<dbReference type="InterPro" id="IPR030492">
    <property type="entry name" value="RHD_CS"/>
</dbReference>
<dbReference type="Gene3D" id="2.60.40.340">
    <property type="entry name" value="Rel homology domain (RHD), DNA-binding domain"/>
    <property type="match status" value="1"/>
</dbReference>
<comment type="subcellular location">
    <subcellularLocation>
        <location evidence="1">Nucleus</location>
    </subcellularLocation>
</comment>